<keyword evidence="9" id="KW-0862">Zinc</keyword>
<evidence type="ECO:0000256" key="3">
    <source>
        <dbReference type="ARBA" id="ARBA00022515"/>
    </source>
</evidence>
<dbReference type="HAMAP" id="MF_00974">
    <property type="entry name" value="DNA_primase_DnaG"/>
    <property type="match status" value="1"/>
</dbReference>
<dbReference type="InterPro" id="IPR050219">
    <property type="entry name" value="DnaG_primase"/>
</dbReference>
<dbReference type="Pfam" id="PF01807">
    <property type="entry name" value="Zn_ribbon_DnaG"/>
    <property type="match status" value="1"/>
</dbReference>
<dbReference type="PROSITE" id="PS50880">
    <property type="entry name" value="TOPRIM"/>
    <property type="match status" value="1"/>
</dbReference>
<dbReference type="SUPFAM" id="SSF48024">
    <property type="entry name" value="N-terminal domain of DnaB helicase"/>
    <property type="match status" value="1"/>
</dbReference>
<dbReference type="InterPro" id="IPR016136">
    <property type="entry name" value="DNA_helicase_N/primase_C"/>
</dbReference>
<dbReference type="InterPro" id="IPR030846">
    <property type="entry name" value="DnaG_bac"/>
</dbReference>
<dbReference type="InterPro" id="IPR006171">
    <property type="entry name" value="TOPRIM_dom"/>
</dbReference>
<dbReference type="GO" id="GO:0000428">
    <property type="term" value="C:DNA-directed RNA polymerase complex"/>
    <property type="evidence" value="ECO:0007669"/>
    <property type="project" value="UniProtKB-KW"/>
</dbReference>
<dbReference type="GO" id="GO:1990077">
    <property type="term" value="C:primosome complex"/>
    <property type="evidence" value="ECO:0007669"/>
    <property type="project" value="UniProtKB-KW"/>
</dbReference>
<keyword evidence="5" id="KW-0548">Nucleotidyltransferase</keyword>
<dbReference type="SMART" id="SM00493">
    <property type="entry name" value="TOPRIM"/>
    <property type="match status" value="1"/>
</dbReference>
<dbReference type="Gene3D" id="1.10.860.10">
    <property type="entry name" value="DNAb Helicase, Chain A"/>
    <property type="match status" value="1"/>
</dbReference>
<dbReference type="Pfam" id="PF10410">
    <property type="entry name" value="DnaB_bind"/>
    <property type="match status" value="1"/>
</dbReference>
<evidence type="ECO:0000256" key="7">
    <source>
        <dbReference type="ARBA" id="ARBA00022723"/>
    </source>
</evidence>
<proteinExistence type="inferred from homology"/>
<evidence type="ECO:0000259" key="13">
    <source>
        <dbReference type="PROSITE" id="PS50880"/>
    </source>
</evidence>
<dbReference type="GO" id="GO:0005737">
    <property type="term" value="C:cytoplasm"/>
    <property type="evidence" value="ECO:0007669"/>
    <property type="project" value="TreeGrafter"/>
</dbReference>
<keyword evidence="8" id="KW-0863">Zinc-finger</keyword>
<comment type="caution">
    <text evidence="14">The sequence shown here is derived from an EMBL/GenBank/DDBJ whole genome shotgun (WGS) entry which is preliminary data.</text>
</comment>
<dbReference type="Pfam" id="PF13155">
    <property type="entry name" value="Toprim_2"/>
    <property type="match status" value="1"/>
</dbReference>
<dbReference type="InterPro" id="IPR007693">
    <property type="entry name" value="DNA_helicase_DnaB-like_N"/>
</dbReference>
<dbReference type="InterPro" id="IPR036185">
    <property type="entry name" value="DNA_heli_DnaB-like_N_sf"/>
</dbReference>
<dbReference type="InterPro" id="IPR002694">
    <property type="entry name" value="Znf_CHC2"/>
</dbReference>
<evidence type="ECO:0000256" key="8">
    <source>
        <dbReference type="ARBA" id="ARBA00022771"/>
    </source>
</evidence>
<dbReference type="Gene3D" id="3.90.980.10">
    <property type="entry name" value="DNA primase, catalytic core, N-terminal domain"/>
    <property type="match status" value="1"/>
</dbReference>
<feature type="domain" description="Toprim" evidence="13">
    <location>
        <begin position="259"/>
        <end position="335"/>
    </location>
</feature>
<dbReference type="GO" id="GO:0005524">
    <property type="term" value="F:ATP binding"/>
    <property type="evidence" value="ECO:0007669"/>
    <property type="project" value="InterPro"/>
</dbReference>
<dbReference type="NCBIfam" id="TIGR01391">
    <property type="entry name" value="dnaG"/>
    <property type="match status" value="1"/>
</dbReference>
<evidence type="ECO:0000256" key="6">
    <source>
        <dbReference type="ARBA" id="ARBA00022705"/>
    </source>
</evidence>
<dbReference type="Pfam" id="PF08275">
    <property type="entry name" value="DNAG_N"/>
    <property type="match status" value="1"/>
</dbReference>
<dbReference type="InterPro" id="IPR013264">
    <property type="entry name" value="DNAG_N"/>
</dbReference>
<dbReference type="InterPro" id="IPR019475">
    <property type="entry name" value="DNA_primase_DnaB-bd"/>
</dbReference>
<dbReference type="GO" id="GO:0003677">
    <property type="term" value="F:DNA binding"/>
    <property type="evidence" value="ECO:0007669"/>
    <property type="project" value="UniProtKB-KW"/>
</dbReference>
<dbReference type="CDD" id="cd03364">
    <property type="entry name" value="TOPRIM_DnaG_primases"/>
    <property type="match status" value="1"/>
</dbReference>
<evidence type="ECO:0000256" key="5">
    <source>
        <dbReference type="ARBA" id="ARBA00022695"/>
    </source>
</evidence>
<evidence type="ECO:0000256" key="4">
    <source>
        <dbReference type="ARBA" id="ARBA00022679"/>
    </source>
</evidence>
<reference evidence="14" key="1">
    <citation type="journal article" date="2015" name="Nature">
        <title>Complex archaea that bridge the gap between prokaryotes and eukaryotes.</title>
        <authorList>
            <person name="Spang A."/>
            <person name="Saw J.H."/>
            <person name="Jorgensen S.L."/>
            <person name="Zaremba-Niedzwiedzka K."/>
            <person name="Martijn J."/>
            <person name="Lind A.E."/>
            <person name="van Eijk R."/>
            <person name="Schleper C."/>
            <person name="Guy L."/>
            <person name="Ettema T.J."/>
        </authorList>
    </citation>
    <scope>NUCLEOTIDE SEQUENCE</scope>
</reference>
<dbReference type="PANTHER" id="PTHR30313">
    <property type="entry name" value="DNA PRIMASE"/>
    <property type="match status" value="1"/>
</dbReference>
<dbReference type="SUPFAM" id="SSF56731">
    <property type="entry name" value="DNA primase core"/>
    <property type="match status" value="1"/>
</dbReference>
<dbReference type="GO" id="GO:0003899">
    <property type="term" value="F:DNA-directed RNA polymerase activity"/>
    <property type="evidence" value="ECO:0007669"/>
    <property type="project" value="InterPro"/>
</dbReference>
<keyword evidence="10" id="KW-0460">Magnesium</keyword>
<dbReference type="Pfam" id="PF00772">
    <property type="entry name" value="DnaB"/>
    <property type="match status" value="1"/>
</dbReference>
<dbReference type="AlphaFoldDB" id="A0A0F9QPK1"/>
<keyword evidence="12" id="KW-0804">Transcription</keyword>
<dbReference type="Gene3D" id="3.90.580.10">
    <property type="entry name" value="Zinc finger, CHC2-type domain"/>
    <property type="match status" value="1"/>
</dbReference>
<evidence type="ECO:0000256" key="11">
    <source>
        <dbReference type="ARBA" id="ARBA00023125"/>
    </source>
</evidence>
<dbReference type="EMBL" id="LAZR01004593">
    <property type="protein sequence ID" value="KKN07233.1"/>
    <property type="molecule type" value="Genomic_DNA"/>
</dbReference>
<dbReference type="GO" id="GO:0008270">
    <property type="term" value="F:zinc ion binding"/>
    <property type="evidence" value="ECO:0007669"/>
    <property type="project" value="UniProtKB-KW"/>
</dbReference>
<evidence type="ECO:0000256" key="1">
    <source>
        <dbReference type="ARBA" id="ARBA00001947"/>
    </source>
</evidence>
<organism evidence="14">
    <name type="scientific">marine sediment metagenome</name>
    <dbReference type="NCBI Taxonomy" id="412755"/>
    <lineage>
        <taxon>unclassified sequences</taxon>
        <taxon>metagenomes</taxon>
        <taxon>ecological metagenomes</taxon>
    </lineage>
</organism>
<dbReference type="SMART" id="SM00400">
    <property type="entry name" value="ZnF_CHCC"/>
    <property type="match status" value="1"/>
</dbReference>
<comment type="cofactor">
    <cofactor evidence="1">
        <name>Zn(2+)</name>
        <dbReference type="ChEBI" id="CHEBI:29105"/>
    </cofactor>
</comment>
<sequence>MSLISDDSINAIREKADLVEIVSNYVTLKKTGRTHKGLCPFHGEKTPSFAVDSQKQLFHCFGCQEGGNVFNFMMKVENVDFADAVEILAKQTGSVVNYVSKGKNERSKNQKEIFYQINKEAADFYHQQLIEGEKGKVGREYLKSRNYGKNVAKKFKIGYAPPNRSSLIDLLVKKGHKQQDIAKADLAYVSGGSQARDRFINRLMFPIQDVRGNIIGFGGRALAKDEKAKYINSSQTPVFEKGRQFYNLDKAKNEIVKKDRAIIVEGYTDVISLHKNGFQNVVATLGTALTDKHVEIMSRFCASAVMLFDSDEAGLKAAQRTVEFANLTKLELMVAVLPDGDPADFVSGKGAEALQKLLDAAVPVVDFCLERIVASSDISTAQKRLAAISKAFDLIKSQHNVILEQEYLHRLANLTGVSVQDIATEYRKKQGTKQQSAVQEQRTLTVDEKAEILLLTILLERTDLINRCSEVIEPGDFLSELNKEIFKVLAEKREQEDIADLIAKIENAQLKNKFSELSLLEKPQYIDQAFADALKKVKDCALRRKINQMKAVLEKTNPVDSRVEYDKLFKRLIDLEAKRRDLKQVIGVN</sequence>
<evidence type="ECO:0000256" key="2">
    <source>
        <dbReference type="ARBA" id="ARBA00022478"/>
    </source>
</evidence>
<dbReference type="InterPro" id="IPR037068">
    <property type="entry name" value="DNA_primase_core_N_sf"/>
</dbReference>
<keyword evidence="11" id="KW-0238">DNA-binding</keyword>
<dbReference type="SUPFAM" id="SSF57783">
    <property type="entry name" value="Zinc beta-ribbon"/>
    <property type="match status" value="1"/>
</dbReference>
<keyword evidence="6" id="KW-0235">DNA replication</keyword>
<gene>
    <name evidence="14" type="ORF">LCGC14_1069190</name>
</gene>
<name>A0A0F9QPK1_9ZZZZ</name>
<evidence type="ECO:0000256" key="10">
    <source>
        <dbReference type="ARBA" id="ARBA00022842"/>
    </source>
</evidence>
<keyword evidence="3" id="KW-0639">Primosome</keyword>
<dbReference type="InterPro" id="IPR036977">
    <property type="entry name" value="DNA_primase_Znf_CHC2"/>
</dbReference>
<dbReference type="GO" id="GO:0006269">
    <property type="term" value="P:DNA replication, synthesis of primer"/>
    <property type="evidence" value="ECO:0007669"/>
    <property type="project" value="UniProtKB-KW"/>
</dbReference>
<evidence type="ECO:0000256" key="12">
    <source>
        <dbReference type="ARBA" id="ARBA00023163"/>
    </source>
</evidence>
<dbReference type="PIRSF" id="PIRSF002811">
    <property type="entry name" value="DnaG"/>
    <property type="match status" value="1"/>
</dbReference>
<protein>
    <recommendedName>
        <fullName evidence="13">Toprim domain-containing protein</fullName>
    </recommendedName>
</protein>
<dbReference type="InterPro" id="IPR006295">
    <property type="entry name" value="DNA_primase_DnaG"/>
</dbReference>
<accession>A0A0F9QPK1</accession>
<dbReference type="InterPro" id="IPR034151">
    <property type="entry name" value="TOPRIM_DnaG_bac"/>
</dbReference>
<keyword evidence="4" id="KW-0808">Transferase</keyword>
<evidence type="ECO:0000256" key="9">
    <source>
        <dbReference type="ARBA" id="ARBA00022833"/>
    </source>
</evidence>
<keyword evidence="7" id="KW-0479">Metal-binding</keyword>
<evidence type="ECO:0000313" key="14">
    <source>
        <dbReference type="EMBL" id="KKN07233.1"/>
    </source>
</evidence>
<dbReference type="FunFam" id="3.90.580.10:FF:000001">
    <property type="entry name" value="DNA primase"/>
    <property type="match status" value="1"/>
</dbReference>
<dbReference type="PANTHER" id="PTHR30313:SF2">
    <property type="entry name" value="DNA PRIMASE"/>
    <property type="match status" value="1"/>
</dbReference>
<dbReference type="GO" id="GO:0003678">
    <property type="term" value="F:DNA helicase activity"/>
    <property type="evidence" value="ECO:0007669"/>
    <property type="project" value="InterPro"/>
</dbReference>
<keyword evidence="2" id="KW-0240">DNA-directed RNA polymerase</keyword>
<dbReference type="Gene3D" id="3.40.1360.10">
    <property type="match status" value="1"/>
</dbReference>